<dbReference type="InterPro" id="IPR006311">
    <property type="entry name" value="TAT_signal"/>
</dbReference>
<keyword evidence="10" id="KW-1185">Reference proteome</keyword>
<gene>
    <name evidence="9" type="ORF">B7P34_10765</name>
</gene>
<reference evidence="9 10" key="1">
    <citation type="submission" date="2018-03" db="EMBL/GenBank/DDBJ databases">
        <title>Chitinolytic properties of Streptosporangium nondiastaticum TBG75A20.</title>
        <authorList>
            <person name="Gayathri V."/>
            <person name="Shiburaj S."/>
        </authorList>
    </citation>
    <scope>NUCLEOTIDE SEQUENCE [LARGE SCALE GENOMIC DNA]</scope>
    <source>
        <strain evidence="9 10">TBG75A20</strain>
    </source>
</reference>
<keyword evidence="4" id="KW-0274">FAD</keyword>
<organism evidence="9 10">
    <name type="scientific">Streptosporangium nondiastaticum</name>
    <dbReference type="NCBI Taxonomy" id="35764"/>
    <lineage>
        <taxon>Bacteria</taxon>
        <taxon>Bacillati</taxon>
        <taxon>Actinomycetota</taxon>
        <taxon>Actinomycetes</taxon>
        <taxon>Streptosporangiales</taxon>
        <taxon>Streptosporangiaceae</taxon>
        <taxon>Streptosporangium</taxon>
    </lineage>
</organism>
<keyword evidence="5" id="KW-0560">Oxidoreductase</keyword>
<evidence type="ECO:0000256" key="1">
    <source>
        <dbReference type="ARBA" id="ARBA00001974"/>
    </source>
</evidence>
<feature type="region of interest" description="Disordered" evidence="6">
    <location>
        <begin position="41"/>
        <end position="69"/>
    </location>
</feature>
<evidence type="ECO:0000313" key="9">
    <source>
        <dbReference type="EMBL" id="PSJ28789.1"/>
    </source>
</evidence>
<keyword evidence="3" id="KW-0285">Flavoprotein</keyword>
<evidence type="ECO:0000256" key="3">
    <source>
        <dbReference type="ARBA" id="ARBA00022630"/>
    </source>
</evidence>
<dbReference type="Pfam" id="PF08031">
    <property type="entry name" value="BBE"/>
    <property type="match status" value="1"/>
</dbReference>
<dbReference type="Gene3D" id="3.30.465.10">
    <property type="match status" value="1"/>
</dbReference>
<dbReference type="GO" id="GO:0016491">
    <property type="term" value="F:oxidoreductase activity"/>
    <property type="evidence" value="ECO:0007669"/>
    <property type="project" value="UniProtKB-KW"/>
</dbReference>
<feature type="compositionally biased region" description="Gly residues" evidence="6">
    <location>
        <begin position="42"/>
        <end position="60"/>
    </location>
</feature>
<dbReference type="InterPro" id="IPR050416">
    <property type="entry name" value="FAD-linked_Oxidoreductase"/>
</dbReference>
<evidence type="ECO:0000256" key="2">
    <source>
        <dbReference type="ARBA" id="ARBA00005466"/>
    </source>
</evidence>
<comment type="caution">
    <text evidence="9">The sequence shown here is derived from an EMBL/GenBank/DDBJ whole genome shotgun (WGS) entry which is preliminary data.</text>
</comment>
<comment type="cofactor">
    <cofactor evidence="1">
        <name>FAD</name>
        <dbReference type="ChEBI" id="CHEBI:57692"/>
    </cofactor>
</comment>
<evidence type="ECO:0000256" key="6">
    <source>
        <dbReference type="SAM" id="MobiDB-lite"/>
    </source>
</evidence>
<dbReference type="Pfam" id="PF01565">
    <property type="entry name" value="FAD_binding_4"/>
    <property type="match status" value="1"/>
</dbReference>
<dbReference type="Gene3D" id="3.40.462.20">
    <property type="match status" value="1"/>
</dbReference>
<dbReference type="PROSITE" id="PS51387">
    <property type="entry name" value="FAD_PCMH"/>
    <property type="match status" value="1"/>
</dbReference>
<comment type="similarity">
    <text evidence="2">Belongs to the oxygen-dependent FAD-linked oxidoreductase family.</text>
</comment>
<evidence type="ECO:0000256" key="4">
    <source>
        <dbReference type="ARBA" id="ARBA00022827"/>
    </source>
</evidence>
<dbReference type="SUPFAM" id="SSF56176">
    <property type="entry name" value="FAD-binding/transporter-associated domain-like"/>
    <property type="match status" value="1"/>
</dbReference>
<dbReference type="GO" id="GO:0071949">
    <property type="term" value="F:FAD binding"/>
    <property type="evidence" value="ECO:0007669"/>
    <property type="project" value="InterPro"/>
</dbReference>
<dbReference type="PANTHER" id="PTHR42973:SF39">
    <property type="entry name" value="FAD-BINDING PCMH-TYPE DOMAIN-CONTAINING PROTEIN"/>
    <property type="match status" value="1"/>
</dbReference>
<dbReference type="PROSITE" id="PS51318">
    <property type="entry name" value="TAT"/>
    <property type="match status" value="1"/>
</dbReference>
<evidence type="ECO:0000259" key="8">
    <source>
        <dbReference type="PROSITE" id="PS51387"/>
    </source>
</evidence>
<evidence type="ECO:0000256" key="7">
    <source>
        <dbReference type="SAM" id="SignalP"/>
    </source>
</evidence>
<dbReference type="InterPro" id="IPR006094">
    <property type="entry name" value="Oxid_FAD_bind_N"/>
</dbReference>
<name>A0A9X7JRZ7_9ACTN</name>
<feature type="domain" description="FAD-binding PCMH-type" evidence="8">
    <location>
        <begin position="85"/>
        <end position="265"/>
    </location>
</feature>
<dbReference type="RefSeq" id="WP_106675643.1">
    <property type="nucleotide sequence ID" value="NZ_PXWG01000018.1"/>
</dbReference>
<feature type="signal peptide" evidence="7">
    <location>
        <begin position="1"/>
        <end position="32"/>
    </location>
</feature>
<protein>
    <submittedName>
        <fullName evidence="9">FAD-linked oxidase</fullName>
    </submittedName>
</protein>
<dbReference type="InterPro" id="IPR036318">
    <property type="entry name" value="FAD-bd_PCMH-like_sf"/>
</dbReference>
<dbReference type="InterPro" id="IPR012951">
    <property type="entry name" value="BBE"/>
</dbReference>
<dbReference type="Proteomes" id="UP000242427">
    <property type="component" value="Unassembled WGS sequence"/>
</dbReference>
<evidence type="ECO:0000313" key="10">
    <source>
        <dbReference type="Proteomes" id="UP000242427"/>
    </source>
</evidence>
<keyword evidence="7" id="KW-0732">Signal</keyword>
<dbReference type="InterPro" id="IPR016166">
    <property type="entry name" value="FAD-bd_PCMH"/>
</dbReference>
<dbReference type="PANTHER" id="PTHR42973">
    <property type="entry name" value="BINDING OXIDOREDUCTASE, PUTATIVE (AFU_ORTHOLOGUE AFUA_1G17690)-RELATED"/>
    <property type="match status" value="1"/>
</dbReference>
<proteinExistence type="inferred from homology"/>
<evidence type="ECO:0000256" key="5">
    <source>
        <dbReference type="ARBA" id="ARBA00023002"/>
    </source>
</evidence>
<sequence>MPEMSDGGARRRYSRRQVVAGAAAVGAGTALAGPVGRAAADGGTGTGTGTGTGAGEGAPGAFGPLTVRPSDRRYADLSRGANRRWTGTPDAVRLVGSADQVVAAVQEAVDTGRKPAVRSGGHCYEDFVTSDDVRLVIDTSFLDRVGYDPARRAFFIEPGARLGDAYRALYKGWGVTVPGGTCPTVGAGGHIVGGGYGALSRLHGLVVDHLYGVEAVVVDANGTARKVVATREENDPLRELLWAHTGAGGGSLGVVTRYWMRAPGAGGTDPAGLLPQPPSELLVSTVSWPWEGMTEAAFCTILRNYGRWCERNSAPGSPYASLFSQLKPAHRSAGSFSMTTQIDASVPDAAGLMDAFLAEVGRGAGIAHRVDDRRTIPWLHATTSWPGFTAPDTTMRFKAKSAYMRKGFPEDQLKAFHRHLTRDDFAGPMSLVMISAYGGRINAVSAGDTAVPQRDSVMKLHYVTFWQDAADDARHLSWIREFYQDVYAASGGVPRPGDVTDGCFVNYADADLNEARWNGSGVPWHELYFKGNYRRLQAAKARWDPRDVFRHGQSVRLPGRT</sequence>
<feature type="chain" id="PRO_5040781671" evidence="7">
    <location>
        <begin position="33"/>
        <end position="561"/>
    </location>
</feature>
<dbReference type="EMBL" id="PXWG01000018">
    <property type="protein sequence ID" value="PSJ28789.1"/>
    <property type="molecule type" value="Genomic_DNA"/>
</dbReference>
<dbReference type="InterPro" id="IPR016169">
    <property type="entry name" value="FAD-bd_PCMH_sub2"/>
</dbReference>
<dbReference type="AlphaFoldDB" id="A0A9X7JRZ7"/>
<dbReference type="OrthoDB" id="545125at2"/>
<accession>A0A9X7JRZ7</accession>